<dbReference type="UniPathway" id="UPA00232"/>
<dbReference type="EMBL" id="SJZB01000049">
    <property type="protein sequence ID" value="TCJ11796.1"/>
    <property type="molecule type" value="Genomic_DNA"/>
</dbReference>
<reference evidence="6 7" key="1">
    <citation type="submission" date="2019-03" db="EMBL/GenBank/DDBJ databases">
        <title>Genome sequence of Thiobacillaceae bacterium LSR1, a sulfur-oxidizing bacterium isolated from freshwater sediment.</title>
        <authorList>
            <person name="Li S."/>
        </authorList>
    </citation>
    <scope>NUCLEOTIDE SEQUENCE [LARGE SCALE GENOMIC DNA]</scope>
    <source>
        <strain evidence="6 7">LSR1</strain>
    </source>
</reference>
<dbReference type="HAMAP" id="MF_01632">
    <property type="entry name" value="UbiC"/>
    <property type="match status" value="1"/>
</dbReference>
<dbReference type="GO" id="GO:0005829">
    <property type="term" value="C:cytosol"/>
    <property type="evidence" value="ECO:0007669"/>
    <property type="project" value="TreeGrafter"/>
</dbReference>
<feature type="binding site" evidence="5">
    <location>
        <position position="66"/>
    </location>
    <ligand>
        <name>substrate</name>
    </ligand>
</feature>
<dbReference type="PANTHER" id="PTHR38683">
    <property type="entry name" value="CHORISMATE PYRUVATE-LYASE"/>
    <property type="match status" value="1"/>
</dbReference>
<keyword evidence="2 5" id="KW-0831">Ubiquinone biosynthesis</keyword>
<keyword evidence="7" id="KW-1185">Reference proteome</keyword>
<dbReference type="PANTHER" id="PTHR38683:SF1">
    <property type="entry name" value="CHORISMATE PYRUVATE-LYASE"/>
    <property type="match status" value="1"/>
</dbReference>
<evidence type="ECO:0000256" key="4">
    <source>
        <dbReference type="ARBA" id="ARBA00023317"/>
    </source>
</evidence>
<comment type="caution">
    <text evidence="6">The sequence shown here is derived from an EMBL/GenBank/DDBJ whole genome shotgun (WGS) entry which is preliminary data.</text>
</comment>
<dbReference type="InterPro" id="IPR007440">
    <property type="entry name" value="Chorismate--pyruvate_lyase"/>
</dbReference>
<dbReference type="EC" id="4.1.3.40" evidence="5"/>
<keyword evidence="3 5" id="KW-0456">Lyase</keyword>
<keyword evidence="1 5" id="KW-0963">Cytoplasm</keyword>
<keyword evidence="4 5" id="KW-0670">Pyruvate</keyword>
<dbReference type="RefSeq" id="WP_131448684.1">
    <property type="nucleotide sequence ID" value="NZ_SJZB01000049.1"/>
</dbReference>
<evidence type="ECO:0000256" key="3">
    <source>
        <dbReference type="ARBA" id="ARBA00023239"/>
    </source>
</evidence>
<dbReference type="Gene3D" id="3.40.1410.10">
    <property type="entry name" value="Chorismate lyase-like"/>
    <property type="match status" value="1"/>
</dbReference>
<gene>
    <name evidence="5" type="primary">ubiC</name>
    <name evidence="6" type="ORF">EZJ19_14155</name>
</gene>
<comment type="subcellular location">
    <subcellularLocation>
        <location evidence="5">Cytoplasm</location>
    </subcellularLocation>
</comment>
<feature type="binding site" evidence="5">
    <location>
        <position position="104"/>
    </location>
    <ligand>
        <name>substrate</name>
    </ligand>
</feature>
<feature type="binding site" evidence="5">
    <location>
        <position position="163"/>
    </location>
    <ligand>
        <name>substrate</name>
    </ligand>
</feature>
<dbReference type="GO" id="GO:0008813">
    <property type="term" value="F:chorismate lyase activity"/>
    <property type="evidence" value="ECO:0007669"/>
    <property type="project" value="UniProtKB-UniRule"/>
</dbReference>
<dbReference type="InterPro" id="IPR028978">
    <property type="entry name" value="Chorismate_lyase_/UTRA_dom_sf"/>
</dbReference>
<organism evidence="6 7">
    <name type="scientific">Parasulfuritortus cantonensis</name>
    <dbReference type="NCBI Taxonomy" id="2528202"/>
    <lineage>
        <taxon>Bacteria</taxon>
        <taxon>Pseudomonadati</taxon>
        <taxon>Pseudomonadota</taxon>
        <taxon>Betaproteobacteria</taxon>
        <taxon>Nitrosomonadales</taxon>
        <taxon>Thiobacillaceae</taxon>
        <taxon>Parasulfuritortus</taxon>
    </lineage>
</organism>
<sequence>MTNWHLATSTMAPWRPWLIHHGSLTRLLSSRFPDFNVRRLRQAFDLPYRDEVAPLGLGGHERALVREVLLRSGSVPLVYAHTVIPSACLRGPWRQLAGLGNQSLGATLFADPRVERFPLAFRRVSRRHPLYLAAAPYLTEPAAALWARRSQFALAGHRLMVTEVFLPSVIRP</sequence>
<accession>A0A4V6NAW7</accession>
<comment type="similarity">
    <text evidence="5">Belongs to the UbiC family.</text>
</comment>
<dbReference type="OrthoDB" id="8606430at2"/>
<proteinExistence type="inferred from homology"/>
<name>A0A4V6NAW7_9PROT</name>
<comment type="function">
    <text evidence="5">Removes the pyruvyl group from chorismate, with concomitant aromatization of the ring, to provide 4-hydroxybenzoate (4HB) for the ubiquinone pathway.</text>
</comment>
<dbReference type="GO" id="GO:0042866">
    <property type="term" value="P:pyruvate biosynthetic process"/>
    <property type="evidence" value="ECO:0007669"/>
    <property type="project" value="UniProtKB-UniRule"/>
</dbReference>
<evidence type="ECO:0000256" key="5">
    <source>
        <dbReference type="HAMAP-Rule" id="MF_01632"/>
    </source>
</evidence>
<comment type="catalytic activity">
    <reaction evidence="5">
        <text>chorismate = 4-hydroxybenzoate + pyruvate</text>
        <dbReference type="Rhea" id="RHEA:16505"/>
        <dbReference type="ChEBI" id="CHEBI:15361"/>
        <dbReference type="ChEBI" id="CHEBI:17879"/>
        <dbReference type="ChEBI" id="CHEBI:29748"/>
        <dbReference type="EC" id="4.1.3.40"/>
    </reaction>
</comment>
<dbReference type="Pfam" id="PF04345">
    <property type="entry name" value="Chor_lyase"/>
    <property type="match status" value="1"/>
</dbReference>
<evidence type="ECO:0000256" key="2">
    <source>
        <dbReference type="ARBA" id="ARBA00022688"/>
    </source>
</evidence>
<dbReference type="GO" id="GO:0006744">
    <property type="term" value="P:ubiquinone biosynthetic process"/>
    <property type="evidence" value="ECO:0007669"/>
    <property type="project" value="UniProtKB-UniRule"/>
</dbReference>
<dbReference type="SUPFAM" id="SSF64288">
    <property type="entry name" value="Chorismate lyase-like"/>
    <property type="match status" value="1"/>
</dbReference>
<comment type="caution">
    <text evidence="5">Lacks conserved residue(s) required for the propagation of feature annotation.</text>
</comment>
<evidence type="ECO:0000313" key="7">
    <source>
        <dbReference type="Proteomes" id="UP000295443"/>
    </source>
</evidence>
<evidence type="ECO:0000313" key="6">
    <source>
        <dbReference type="EMBL" id="TCJ11796.1"/>
    </source>
</evidence>
<dbReference type="AlphaFoldDB" id="A0A4V6NAW7"/>
<evidence type="ECO:0000256" key="1">
    <source>
        <dbReference type="ARBA" id="ARBA00022490"/>
    </source>
</evidence>
<dbReference type="Proteomes" id="UP000295443">
    <property type="component" value="Unassembled WGS sequence"/>
</dbReference>
<protein>
    <recommendedName>
        <fullName evidence="5">Probable chorismate pyruvate-lyase</fullName>
        <shortName evidence="5">CL</shortName>
        <shortName evidence="5">CPL</shortName>
        <ecNumber evidence="5">4.1.3.40</ecNumber>
    </recommendedName>
</protein>
<comment type="pathway">
    <text evidence="5">Cofactor biosynthesis; ubiquinone biosynthesis.</text>
</comment>